<evidence type="ECO:0000256" key="4">
    <source>
        <dbReference type="RuleBase" id="RU003718"/>
    </source>
</evidence>
<keyword evidence="5" id="KW-1133">Transmembrane helix</keyword>
<gene>
    <name evidence="6" type="ORF">Fcan01_26993</name>
</gene>
<dbReference type="GO" id="GO:0015020">
    <property type="term" value="F:glucuronosyltransferase activity"/>
    <property type="evidence" value="ECO:0007669"/>
    <property type="project" value="UniProtKB-EC"/>
</dbReference>
<dbReference type="GO" id="GO:0016020">
    <property type="term" value="C:membrane"/>
    <property type="evidence" value="ECO:0007669"/>
    <property type="project" value="UniProtKB-SubCell"/>
</dbReference>
<keyword evidence="5" id="KW-0472">Membrane</keyword>
<proteinExistence type="inferred from homology"/>
<keyword evidence="7" id="KW-1185">Reference proteome</keyword>
<dbReference type="InterPro" id="IPR050271">
    <property type="entry name" value="UDP-glycosyltransferase"/>
</dbReference>
<dbReference type="AlphaFoldDB" id="A0A226CY02"/>
<feature type="transmembrane region" description="Helical" evidence="5">
    <location>
        <begin position="454"/>
        <end position="472"/>
    </location>
</feature>
<evidence type="ECO:0000256" key="5">
    <source>
        <dbReference type="RuleBase" id="RU362059"/>
    </source>
</evidence>
<keyword evidence="3 4" id="KW-0808">Transferase</keyword>
<dbReference type="EMBL" id="LNIX01000047">
    <property type="protein sequence ID" value="OXA38205.1"/>
    <property type="molecule type" value="Genomic_DNA"/>
</dbReference>
<evidence type="ECO:0000256" key="2">
    <source>
        <dbReference type="ARBA" id="ARBA00022676"/>
    </source>
</evidence>
<dbReference type="Proteomes" id="UP000198287">
    <property type="component" value="Unassembled WGS sequence"/>
</dbReference>
<dbReference type="PROSITE" id="PS00375">
    <property type="entry name" value="UDPGT"/>
    <property type="match status" value="1"/>
</dbReference>
<organism evidence="6 7">
    <name type="scientific">Folsomia candida</name>
    <name type="common">Springtail</name>
    <dbReference type="NCBI Taxonomy" id="158441"/>
    <lineage>
        <taxon>Eukaryota</taxon>
        <taxon>Metazoa</taxon>
        <taxon>Ecdysozoa</taxon>
        <taxon>Arthropoda</taxon>
        <taxon>Hexapoda</taxon>
        <taxon>Collembola</taxon>
        <taxon>Entomobryomorpha</taxon>
        <taxon>Isotomoidea</taxon>
        <taxon>Isotomidae</taxon>
        <taxon>Proisotominae</taxon>
        <taxon>Folsomia</taxon>
    </lineage>
</organism>
<comment type="subcellular location">
    <subcellularLocation>
        <location evidence="5">Membrane</location>
        <topology evidence="5">Single-pass membrane protein</topology>
    </subcellularLocation>
</comment>
<comment type="catalytic activity">
    <reaction evidence="5">
        <text>glucuronate acceptor + UDP-alpha-D-glucuronate = acceptor beta-D-glucuronoside + UDP + H(+)</text>
        <dbReference type="Rhea" id="RHEA:21032"/>
        <dbReference type="ChEBI" id="CHEBI:15378"/>
        <dbReference type="ChEBI" id="CHEBI:58052"/>
        <dbReference type="ChEBI" id="CHEBI:58223"/>
        <dbReference type="ChEBI" id="CHEBI:132367"/>
        <dbReference type="ChEBI" id="CHEBI:132368"/>
        <dbReference type="EC" id="2.4.1.17"/>
    </reaction>
</comment>
<dbReference type="PANTHER" id="PTHR48043">
    <property type="entry name" value="EG:EG0003.4 PROTEIN-RELATED"/>
    <property type="match status" value="1"/>
</dbReference>
<protein>
    <recommendedName>
        <fullName evidence="5">UDP-glucuronosyltransferase</fullName>
        <ecNumber evidence="5">2.4.1.17</ecNumber>
    </recommendedName>
</protein>
<dbReference type="OMA" id="DEMTFTE"/>
<dbReference type="PANTHER" id="PTHR48043:SF159">
    <property type="entry name" value="EG:EG0003.4 PROTEIN-RELATED"/>
    <property type="match status" value="1"/>
</dbReference>
<reference evidence="6 7" key="1">
    <citation type="submission" date="2015-12" db="EMBL/GenBank/DDBJ databases">
        <title>The genome of Folsomia candida.</title>
        <authorList>
            <person name="Faddeeva A."/>
            <person name="Derks M.F."/>
            <person name="Anvar Y."/>
            <person name="Smit S."/>
            <person name="Van Straalen N."/>
            <person name="Roelofs D."/>
        </authorList>
    </citation>
    <scope>NUCLEOTIDE SEQUENCE [LARGE SCALE GENOMIC DNA]</scope>
    <source>
        <strain evidence="6 7">VU population</strain>
        <tissue evidence="6">Whole body</tissue>
    </source>
</reference>
<keyword evidence="5" id="KW-0812">Transmembrane</keyword>
<comment type="caution">
    <text evidence="6">The sequence shown here is derived from an EMBL/GenBank/DDBJ whole genome shotgun (WGS) entry which is preliminary data.</text>
</comment>
<sequence>MFSAGISCPSSFSGGKATCLPKGLTKEPNIHQIHSIDFDLIWKDYDLFALQERNEHMNPFTLFTRHLPKYCREMYDRPEIQSLYGQDFDLIILQNLFNECSLGFVYKIMTGNGTKKSTPLVLFSVISAHYGIVKYVGGHYPSSFVSNPFLNFGDEMTFTERFVNFGVNYFFQAVFSLYYVPVMEDVYKEKVGRDVPRAEEILGMTSLILSNGHFSLSRPKPNLPDVVDVGGMHCRKAEPLPKEIDDFLASGRGGDADDAGFILFSLGTNLLSSAMSPQKRAVFVSVFARLKQKVIWKYESDDVPMNVSKNVFLSKWIPQQGLLGHPKIRLFITHCGGGGTEEAVFHGVPLIGIPFYGDQPLNAQSAENRGYLVRLEWNDLTEDRLLEAINEVLNNPRYRKSVQELSAIFRDQVDNPLDRAVFWVEYVMRHNGAPHLRSAGRNLSLIQYHSLDVVAAYLVIIFASLFVLFILAKKILNLFGLMLPKPSKYKTT</sequence>
<evidence type="ECO:0000313" key="7">
    <source>
        <dbReference type="Proteomes" id="UP000198287"/>
    </source>
</evidence>
<dbReference type="InterPro" id="IPR035595">
    <property type="entry name" value="UDP_glycos_trans_CS"/>
</dbReference>
<dbReference type="EC" id="2.4.1.17" evidence="5"/>
<dbReference type="InterPro" id="IPR002213">
    <property type="entry name" value="UDP_glucos_trans"/>
</dbReference>
<name>A0A226CY02_FOLCA</name>
<evidence type="ECO:0000256" key="3">
    <source>
        <dbReference type="ARBA" id="ARBA00022679"/>
    </source>
</evidence>
<comment type="similarity">
    <text evidence="1 4">Belongs to the UDP-glycosyltransferase family.</text>
</comment>
<evidence type="ECO:0000313" key="6">
    <source>
        <dbReference type="EMBL" id="OXA38205.1"/>
    </source>
</evidence>
<dbReference type="OrthoDB" id="5835829at2759"/>
<dbReference type="FunFam" id="3.40.50.2000:FF:000050">
    <property type="entry name" value="UDP-glucuronosyltransferase"/>
    <property type="match status" value="1"/>
</dbReference>
<dbReference type="Gene3D" id="3.40.50.2000">
    <property type="entry name" value="Glycogen Phosphorylase B"/>
    <property type="match status" value="1"/>
</dbReference>
<evidence type="ECO:0000256" key="1">
    <source>
        <dbReference type="ARBA" id="ARBA00009995"/>
    </source>
</evidence>
<dbReference type="CDD" id="cd03784">
    <property type="entry name" value="GT1_Gtf-like"/>
    <property type="match status" value="1"/>
</dbReference>
<keyword evidence="2 4" id="KW-0328">Glycosyltransferase</keyword>
<dbReference type="SUPFAM" id="SSF53756">
    <property type="entry name" value="UDP-Glycosyltransferase/glycogen phosphorylase"/>
    <property type="match status" value="1"/>
</dbReference>
<accession>A0A226CY02</accession>
<dbReference type="Pfam" id="PF00201">
    <property type="entry name" value="UDPGT"/>
    <property type="match status" value="1"/>
</dbReference>